<dbReference type="Pfam" id="PF12833">
    <property type="entry name" value="HTH_18"/>
    <property type="match status" value="1"/>
</dbReference>
<comment type="caution">
    <text evidence="5">The sequence shown here is derived from an EMBL/GenBank/DDBJ whole genome shotgun (WGS) entry which is preliminary data.</text>
</comment>
<dbReference type="PANTHER" id="PTHR43280">
    <property type="entry name" value="ARAC-FAMILY TRANSCRIPTIONAL REGULATOR"/>
    <property type="match status" value="1"/>
</dbReference>
<keyword evidence="6" id="KW-1185">Reference proteome</keyword>
<organism evidence="5 6">
    <name type="scientific">Flavobacterium araucananum</name>
    <dbReference type="NCBI Taxonomy" id="946678"/>
    <lineage>
        <taxon>Bacteria</taxon>
        <taxon>Pseudomonadati</taxon>
        <taxon>Bacteroidota</taxon>
        <taxon>Flavobacteriia</taxon>
        <taxon>Flavobacteriales</taxon>
        <taxon>Flavobacteriaceae</taxon>
        <taxon>Flavobacterium</taxon>
    </lineage>
</organism>
<keyword evidence="3" id="KW-0804">Transcription</keyword>
<dbReference type="RefSeq" id="WP_089482068.1">
    <property type="nucleotide sequence ID" value="NZ_MUGS01000113.1"/>
</dbReference>
<dbReference type="Gene3D" id="1.10.10.60">
    <property type="entry name" value="Homeodomain-like"/>
    <property type="match status" value="1"/>
</dbReference>
<dbReference type="PANTHER" id="PTHR43280:SF32">
    <property type="entry name" value="TRANSCRIPTIONAL REGULATORY PROTEIN"/>
    <property type="match status" value="1"/>
</dbReference>
<sequence>MIYERITTEAKRMLVETNFTIGKIGNYLGFDHDSYFVKYFKKQTTISPLDFRKRAAVANVAGINRINKKVLSRTKQPSKCGVFNAEKIVLAGISCSFFFTIVTSQSLVISLKGICRKNVSI</sequence>
<evidence type="ECO:0000259" key="4">
    <source>
        <dbReference type="PROSITE" id="PS01124"/>
    </source>
</evidence>
<dbReference type="EMBL" id="MUGS01000113">
    <property type="protein sequence ID" value="OXE95276.1"/>
    <property type="molecule type" value="Genomic_DNA"/>
</dbReference>
<keyword evidence="2" id="KW-0238">DNA-binding</keyword>
<dbReference type="InterPro" id="IPR009057">
    <property type="entry name" value="Homeodomain-like_sf"/>
</dbReference>
<reference evidence="5 6" key="1">
    <citation type="submission" date="2016-11" db="EMBL/GenBank/DDBJ databases">
        <title>Whole genomes of Flavobacteriaceae.</title>
        <authorList>
            <person name="Stine C."/>
            <person name="Li C."/>
            <person name="Tadesse D."/>
        </authorList>
    </citation>
    <scope>NUCLEOTIDE SEQUENCE [LARGE SCALE GENOMIC DNA]</scope>
    <source>
        <strain evidence="5 6">DSM 24704</strain>
    </source>
</reference>
<dbReference type="PROSITE" id="PS01124">
    <property type="entry name" value="HTH_ARAC_FAMILY_2"/>
    <property type="match status" value="1"/>
</dbReference>
<evidence type="ECO:0000313" key="6">
    <source>
        <dbReference type="Proteomes" id="UP000214684"/>
    </source>
</evidence>
<dbReference type="GO" id="GO:0003700">
    <property type="term" value="F:DNA-binding transcription factor activity"/>
    <property type="evidence" value="ECO:0007669"/>
    <property type="project" value="InterPro"/>
</dbReference>
<keyword evidence="1" id="KW-0805">Transcription regulation</keyword>
<evidence type="ECO:0000256" key="1">
    <source>
        <dbReference type="ARBA" id="ARBA00023015"/>
    </source>
</evidence>
<gene>
    <name evidence="5" type="ORF">B0A64_24520</name>
</gene>
<dbReference type="AlphaFoldDB" id="A0A227NCU6"/>
<dbReference type="GO" id="GO:0043565">
    <property type="term" value="F:sequence-specific DNA binding"/>
    <property type="evidence" value="ECO:0007669"/>
    <property type="project" value="InterPro"/>
</dbReference>
<protein>
    <recommendedName>
        <fullName evidence="4">HTH araC/xylS-type domain-containing protein</fullName>
    </recommendedName>
</protein>
<accession>A0A227NCU6</accession>
<dbReference type="InterPro" id="IPR018060">
    <property type="entry name" value="HTH_AraC"/>
</dbReference>
<name>A0A227NCU6_9FLAO</name>
<dbReference type="SUPFAM" id="SSF46689">
    <property type="entry name" value="Homeodomain-like"/>
    <property type="match status" value="1"/>
</dbReference>
<feature type="domain" description="HTH araC/xylS-type" evidence="4">
    <location>
        <begin position="1"/>
        <end position="54"/>
    </location>
</feature>
<dbReference type="Proteomes" id="UP000214684">
    <property type="component" value="Unassembled WGS sequence"/>
</dbReference>
<evidence type="ECO:0000313" key="5">
    <source>
        <dbReference type="EMBL" id="OXE95276.1"/>
    </source>
</evidence>
<proteinExistence type="predicted"/>
<evidence type="ECO:0000256" key="3">
    <source>
        <dbReference type="ARBA" id="ARBA00023163"/>
    </source>
</evidence>
<evidence type="ECO:0000256" key="2">
    <source>
        <dbReference type="ARBA" id="ARBA00023125"/>
    </source>
</evidence>